<keyword evidence="2 4" id="KW-0328">Glycosyltransferase</keyword>
<evidence type="ECO:0000313" key="8">
    <source>
        <dbReference type="Proteomes" id="UP001642520"/>
    </source>
</evidence>
<keyword evidence="5" id="KW-0472">Membrane</keyword>
<keyword evidence="5" id="KW-1133">Transmembrane helix</keyword>
<evidence type="ECO:0000256" key="6">
    <source>
        <dbReference type="SAM" id="SignalP"/>
    </source>
</evidence>
<dbReference type="PANTHER" id="PTHR48043">
    <property type="entry name" value="EG:EG0003.4 PROTEIN-RELATED"/>
    <property type="match status" value="1"/>
</dbReference>
<evidence type="ECO:0000256" key="2">
    <source>
        <dbReference type="ARBA" id="ARBA00022676"/>
    </source>
</evidence>
<keyword evidence="8" id="KW-1185">Reference proteome</keyword>
<comment type="caution">
    <text evidence="7">The sequence shown here is derived from an EMBL/GenBank/DDBJ whole genome shotgun (WGS) entry which is preliminary data.</text>
</comment>
<dbReference type="InterPro" id="IPR002213">
    <property type="entry name" value="UDP_glucos_trans"/>
</dbReference>
<sequence>MWVVRSRFVLLLVLVVASSCSCIQNSTASRKKLKVLGLFQHPGYSHCIIFKTVLVELARRGHDVTVMSYFPRTEKEIAEEPLPNYKDIDLREGKYDLFIHSVDLNSISLTSYKRILSNMYLIYKMASATCSQCLGNQFVRQFFDSNPQFDVTITEAFNTNCANALLHKVKAPLVLMSSHLVTPWTNDDFGVPQEASYMPSILTASQLPLGFFDRVSNLMIVLLQNLLVRTIFSWRDSQLVEKYGLGPVDLHEVNRNASLLLTNSHYVIHGAAIHPHNVVEVGGLHVPKVVKPLPKDIAKFLDEAHEGVLYFNLGSLMKTATAPKEKLELFVKVFNSLPRKVLWKWDVDIENLSSNIMLKKWLPQYDVLNHPNVKCFFGHGGLLGITESVKSGVPMILLPLFGDQFTNAKAVERRGFAMLLDFTQLTEENIRHAIDELFNNTKYTENAKALSRAFVDRPMHPLDEAVWWVEYVARGNGPYLANEGAKLTWYQYHYVDVWAFLLVVALLFLYSSYTLIKCVLFLTRKTKGEKATKSKKQD</sequence>
<dbReference type="PANTHER" id="PTHR48043:SF114">
    <property type="entry name" value="IP04436P-RELATED"/>
    <property type="match status" value="1"/>
</dbReference>
<comment type="similarity">
    <text evidence="1 4">Belongs to the UDP-glycosyltransferase family.</text>
</comment>
<reference evidence="7 8" key="1">
    <citation type="submission" date="2024-08" db="EMBL/GenBank/DDBJ databases">
        <authorList>
            <person name="Will J Nash"/>
            <person name="Angela Man"/>
            <person name="Seanna McTaggart"/>
            <person name="Kendall Baker"/>
            <person name="Tom Barker"/>
            <person name="Leah Catchpole"/>
            <person name="Alex Durrant"/>
            <person name="Karim Gharbi"/>
            <person name="Naomi Irish"/>
            <person name="Gemy Kaithakottil"/>
            <person name="Debby Ku"/>
            <person name="Aaliyah Providence"/>
            <person name="Felix Shaw"/>
            <person name="David Swarbreck"/>
            <person name="Chris Watkins"/>
            <person name="Ann M. McCartney"/>
            <person name="Giulio Formenti"/>
            <person name="Alice Mouton"/>
            <person name="Noel Vella"/>
            <person name="Bjorn M von Reumont"/>
            <person name="Adriana Vella"/>
            <person name="Wilfried Haerty"/>
        </authorList>
    </citation>
    <scope>NUCLEOTIDE SEQUENCE [LARGE SCALE GENOMIC DNA]</scope>
</reference>
<name>A0ABP1N2W1_XYLVO</name>
<feature type="transmembrane region" description="Helical" evidence="5">
    <location>
        <begin position="497"/>
        <end position="523"/>
    </location>
</feature>
<evidence type="ECO:0000256" key="1">
    <source>
        <dbReference type="ARBA" id="ARBA00009995"/>
    </source>
</evidence>
<dbReference type="InterPro" id="IPR050271">
    <property type="entry name" value="UDP-glycosyltransferase"/>
</dbReference>
<dbReference type="Gene3D" id="3.40.50.2000">
    <property type="entry name" value="Glycogen Phosphorylase B"/>
    <property type="match status" value="1"/>
</dbReference>
<protein>
    <recommendedName>
        <fullName evidence="9">UDP-glucuronosyltransferase</fullName>
    </recommendedName>
</protein>
<dbReference type="Pfam" id="PF00201">
    <property type="entry name" value="UDPGT"/>
    <property type="match status" value="1"/>
</dbReference>
<dbReference type="Proteomes" id="UP001642520">
    <property type="component" value="Unassembled WGS sequence"/>
</dbReference>
<evidence type="ECO:0008006" key="9">
    <source>
        <dbReference type="Google" id="ProtNLM"/>
    </source>
</evidence>
<evidence type="ECO:0000256" key="3">
    <source>
        <dbReference type="ARBA" id="ARBA00022679"/>
    </source>
</evidence>
<organism evidence="7 8">
    <name type="scientific">Xylocopa violacea</name>
    <name type="common">Violet carpenter bee</name>
    <name type="synonym">Apis violacea</name>
    <dbReference type="NCBI Taxonomy" id="135666"/>
    <lineage>
        <taxon>Eukaryota</taxon>
        <taxon>Metazoa</taxon>
        <taxon>Ecdysozoa</taxon>
        <taxon>Arthropoda</taxon>
        <taxon>Hexapoda</taxon>
        <taxon>Insecta</taxon>
        <taxon>Pterygota</taxon>
        <taxon>Neoptera</taxon>
        <taxon>Endopterygota</taxon>
        <taxon>Hymenoptera</taxon>
        <taxon>Apocrita</taxon>
        <taxon>Aculeata</taxon>
        <taxon>Apoidea</taxon>
        <taxon>Anthophila</taxon>
        <taxon>Apidae</taxon>
        <taxon>Xylocopa</taxon>
        <taxon>Xylocopa</taxon>
    </lineage>
</organism>
<gene>
    <name evidence="7" type="ORF">XYLVIOL_LOCUS920</name>
</gene>
<dbReference type="PROSITE" id="PS00375">
    <property type="entry name" value="UDPGT"/>
    <property type="match status" value="1"/>
</dbReference>
<dbReference type="SUPFAM" id="SSF53756">
    <property type="entry name" value="UDP-Glycosyltransferase/glycogen phosphorylase"/>
    <property type="match status" value="1"/>
</dbReference>
<keyword evidence="5" id="KW-0812">Transmembrane</keyword>
<dbReference type="EMBL" id="CAXAJV020001281">
    <property type="protein sequence ID" value="CAL7934259.1"/>
    <property type="molecule type" value="Genomic_DNA"/>
</dbReference>
<dbReference type="InterPro" id="IPR035595">
    <property type="entry name" value="UDP_glycos_trans_CS"/>
</dbReference>
<proteinExistence type="inferred from homology"/>
<dbReference type="PROSITE" id="PS51257">
    <property type="entry name" value="PROKAR_LIPOPROTEIN"/>
    <property type="match status" value="1"/>
</dbReference>
<evidence type="ECO:0000256" key="4">
    <source>
        <dbReference type="RuleBase" id="RU003718"/>
    </source>
</evidence>
<keyword evidence="3 4" id="KW-0808">Transferase</keyword>
<dbReference type="CDD" id="cd03784">
    <property type="entry name" value="GT1_Gtf-like"/>
    <property type="match status" value="1"/>
</dbReference>
<evidence type="ECO:0000313" key="7">
    <source>
        <dbReference type="EMBL" id="CAL7934259.1"/>
    </source>
</evidence>
<feature type="chain" id="PRO_5046455275" description="UDP-glucuronosyltransferase" evidence="6">
    <location>
        <begin position="23"/>
        <end position="538"/>
    </location>
</feature>
<feature type="signal peptide" evidence="6">
    <location>
        <begin position="1"/>
        <end position="22"/>
    </location>
</feature>
<keyword evidence="6" id="KW-0732">Signal</keyword>
<evidence type="ECO:0000256" key="5">
    <source>
        <dbReference type="SAM" id="Phobius"/>
    </source>
</evidence>
<accession>A0ABP1N2W1</accession>